<reference evidence="2 3" key="1">
    <citation type="submission" date="2018-06" db="EMBL/GenBank/DDBJ databases">
        <authorList>
            <consortium name="Pathogen Informatics"/>
            <person name="Doyle S."/>
        </authorList>
    </citation>
    <scope>NUCLEOTIDE SEQUENCE [LARGE SCALE GENOMIC DNA]</scope>
    <source>
        <strain evidence="2 3">NCTC10638</strain>
    </source>
</reference>
<dbReference type="GO" id="GO:0006310">
    <property type="term" value="P:DNA recombination"/>
    <property type="evidence" value="ECO:0007669"/>
    <property type="project" value="UniProtKB-KW"/>
</dbReference>
<evidence type="ECO:0000313" key="3">
    <source>
        <dbReference type="Proteomes" id="UP000254802"/>
    </source>
</evidence>
<name>A0A378N6V7_MANHA</name>
<dbReference type="InterPro" id="IPR011010">
    <property type="entry name" value="DNA_brk_join_enz"/>
</dbReference>
<dbReference type="EMBL" id="UGPN01000002">
    <property type="protein sequence ID" value="STY64110.1"/>
    <property type="molecule type" value="Genomic_DNA"/>
</dbReference>
<protein>
    <recommendedName>
        <fullName evidence="4">Integrase</fullName>
    </recommendedName>
</protein>
<sequence length="35" mass="4105">MFYVVQKLLGHKDISVTLGYIEHDVEMLRETVNLL</sequence>
<accession>A0A378N6V7</accession>
<dbReference type="GO" id="GO:0015074">
    <property type="term" value="P:DNA integration"/>
    <property type="evidence" value="ECO:0007669"/>
    <property type="project" value="InterPro"/>
</dbReference>
<evidence type="ECO:0008006" key="4">
    <source>
        <dbReference type="Google" id="ProtNLM"/>
    </source>
</evidence>
<organism evidence="2 3">
    <name type="scientific">Mannheimia haemolytica</name>
    <name type="common">Pasteurella haemolytica</name>
    <dbReference type="NCBI Taxonomy" id="75985"/>
    <lineage>
        <taxon>Bacteria</taxon>
        <taxon>Pseudomonadati</taxon>
        <taxon>Pseudomonadota</taxon>
        <taxon>Gammaproteobacteria</taxon>
        <taxon>Pasteurellales</taxon>
        <taxon>Pasteurellaceae</taxon>
        <taxon>Mannheimia</taxon>
    </lineage>
</organism>
<evidence type="ECO:0000256" key="1">
    <source>
        <dbReference type="ARBA" id="ARBA00023172"/>
    </source>
</evidence>
<keyword evidence="1" id="KW-0233">DNA recombination</keyword>
<dbReference type="Gene3D" id="1.10.443.10">
    <property type="entry name" value="Intergrase catalytic core"/>
    <property type="match status" value="1"/>
</dbReference>
<dbReference type="SUPFAM" id="SSF56349">
    <property type="entry name" value="DNA breaking-rejoining enzymes"/>
    <property type="match status" value="1"/>
</dbReference>
<evidence type="ECO:0000313" key="2">
    <source>
        <dbReference type="EMBL" id="STY64110.1"/>
    </source>
</evidence>
<gene>
    <name evidence="2" type="ORF">NCTC10638_03285</name>
</gene>
<proteinExistence type="predicted"/>
<dbReference type="Proteomes" id="UP000254802">
    <property type="component" value="Unassembled WGS sequence"/>
</dbReference>
<dbReference type="GO" id="GO:0003677">
    <property type="term" value="F:DNA binding"/>
    <property type="evidence" value="ECO:0007669"/>
    <property type="project" value="InterPro"/>
</dbReference>
<dbReference type="InterPro" id="IPR013762">
    <property type="entry name" value="Integrase-like_cat_sf"/>
</dbReference>
<dbReference type="AlphaFoldDB" id="A0A378N6V7"/>